<dbReference type="Proteomes" id="UP001159427">
    <property type="component" value="Unassembled WGS sequence"/>
</dbReference>
<dbReference type="SMART" id="SM00980">
    <property type="entry name" value="THAP"/>
    <property type="match status" value="1"/>
</dbReference>
<keyword evidence="5 6" id="KW-0238">DNA-binding</keyword>
<evidence type="ECO:0000313" key="9">
    <source>
        <dbReference type="EMBL" id="CAH3014606.1"/>
    </source>
</evidence>
<proteinExistence type="predicted"/>
<evidence type="ECO:0000256" key="5">
    <source>
        <dbReference type="ARBA" id="ARBA00023125"/>
    </source>
</evidence>
<evidence type="ECO:0000256" key="3">
    <source>
        <dbReference type="ARBA" id="ARBA00022771"/>
    </source>
</evidence>
<feature type="region of interest" description="Disordered" evidence="7">
    <location>
        <begin position="128"/>
        <end position="155"/>
    </location>
</feature>
<dbReference type="Pfam" id="PF05485">
    <property type="entry name" value="THAP"/>
    <property type="match status" value="1"/>
</dbReference>
<dbReference type="Pfam" id="PF13359">
    <property type="entry name" value="DDE_Tnp_4"/>
    <property type="match status" value="1"/>
</dbReference>
<evidence type="ECO:0000256" key="4">
    <source>
        <dbReference type="ARBA" id="ARBA00022833"/>
    </source>
</evidence>
<organism evidence="9 10">
    <name type="scientific">Porites evermanni</name>
    <dbReference type="NCBI Taxonomy" id="104178"/>
    <lineage>
        <taxon>Eukaryota</taxon>
        <taxon>Metazoa</taxon>
        <taxon>Cnidaria</taxon>
        <taxon>Anthozoa</taxon>
        <taxon>Hexacorallia</taxon>
        <taxon>Scleractinia</taxon>
        <taxon>Fungiina</taxon>
        <taxon>Poritidae</taxon>
        <taxon>Porites</taxon>
    </lineage>
</organism>
<evidence type="ECO:0000256" key="1">
    <source>
        <dbReference type="ARBA" id="ARBA00001968"/>
    </source>
</evidence>
<dbReference type="InterPro" id="IPR027806">
    <property type="entry name" value="HARBI1_dom"/>
</dbReference>
<evidence type="ECO:0000259" key="8">
    <source>
        <dbReference type="PROSITE" id="PS50950"/>
    </source>
</evidence>
<dbReference type="InterPro" id="IPR006612">
    <property type="entry name" value="THAP_Znf"/>
</dbReference>
<comment type="caution">
    <text evidence="9">The sequence shown here is derived from an EMBL/GenBank/DDBJ whole genome shotgun (WGS) entry which is preliminary data.</text>
</comment>
<dbReference type="PANTHER" id="PTHR23080:SF133">
    <property type="entry name" value="SI:CH211-262I1.5-RELATED"/>
    <property type="match status" value="1"/>
</dbReference>
<keyword evidence="10" id="KW-1185">Reference proteome</keyword>
<evidence type="ECO:0000256" key="7">
    <source>
        <dbReference type="SAM" id="MobiDB-lite"/>
    </source>
</evidence>
<name>A0ABN8LBZ8_9CNID</name>
<dbReference type="SUPFAM" id="SSF57716">
    <property type="entry name" value="Glucocorticoid receptor-like (DNA-binding domain)"/>
    <property type="match status" value="1"/>
</dbReference>
<gene>
    <name evidence="9" type="ORF">PEVE_00001820</name>
</gene>
<evidence type="ECO:0000256" key="2">
    <source>
        <dbReference type="ARBA" id="ARBA00022723"/>
    </source>
</evidence>
<keyword evidence="2" id="KW-0479">Metal-binding</keyword>
<feature type="domain" description="THAP-type" evidence="8">
    <location>
        <begin position="10"/>
        <end position="94"/>
    </location>
</feature>
<evidence type="ECO:0000313" key="10">
    <source>
        <dbReference type="Proteomes" id="UP001159427"/>
    </source>
</evidence>
<dbReference type="Gene3D" id="6.20.210.20">
    <property type="entry name" value="THAP domain"/>
    <property type="match status" value="1"/>
</dbReference>
<reference evidence="9 10" key="1">
    <citation type="submission" date="2022-05" db="EMBL/GenBank/DDBJ databases">
        <authorList>
            <consortium name="Genoscope - CEA"/>
            <person name="William W."/>
        </authorList>
    </citation>
    <scope>NUCLEOTIDE SEQUENCE [LARGE SCALE GENOMIC DNA]</scope>
</reference>
<dbReference type="EMBL" id="CALNXI010000011">
    <property type="protein sequence ID" value="CAH3014606.1"/>
    <property type="molecule type" value="Genomic_DNA"/>
</dbReference>
<dbReference type="PROSITE" id="PS50950">
    <property type="entry name" value="ZF_THAP"/>
    <property type="match status" value="1"/>
</dbReference>
<dbReference type="InterPro" id="IPR027805">
    <property type="entry name" value="Transposase_HTH_dom"/>
</dbReference>
<evidence type="ECO:0000256" key="6">
    <source>
        <dbReference type="PROSITE-ProRule" id="PRU00309"/>
    </source>
</evidence>
<sequence>MASSCKQKNLSHKCCAAALCNNRSDNRPDLIFHNFPLDENLKKIWDQKMKRGDKKFASNSSLFCCSEHFGDKDYRKSLTGKRRDLVKSAVPSVFPWSVGNDEASERSEKAKSRECQRIKLSAIPSKSMENKHHPYDAPDISAKDTQDEDSGEKPFDEERELVAENYELKQKLFLSKFGLERFGSNDDDIFFYTGFQSYRALMAFWNFIKPFSESLMSWNTAREKVKESSANNANPFPFLQGQEKQRNRKREIEPIDQLWLFLTRVRLGLFERDLAHRFSVSVSTVSDVFITWANYLYIMLGSLPVWPSRDKIKQHLPDSFKGRYENVRGILDCTELKCELPKDYQKHSEMYSDYKSHDTFKGLICISPSGWITFVSQLYPGRISDKEIVEKSNFCQLIEMGDQYLADKGFEIHDLMALRGASLYIPPKRFSANDQFTQSQCFETMSIANVRIHVERAIKRIKAWHICSQVLPLSSFGSINQIWTVCALLVNFQYPIISV</sequence>
<accession>A0ABN8LBZ8</accession>
<dbReference type="PANTHER" id="PTHR23080">
    <property type="entry name" value="THAP DOMAIN PROTEIN"/>
    <property type="match status" value="1"/>
</dbReference>
<keyword evidence="4" id="KW-0862">Zinc</keyword>
<dbReference type="InterPro" id="IPR038441">
    <property type="entry name" value="THAP_Znf_sf"/>
</dbReference>
<dbReference type="Pfam" id="PF13613">
    <property type="entry name" value="HTH_Tnp_4"/>
    <property type="match status" value="1"/>
</dbReference>
<protein>
    <recommendedName>
        <fullName evidence="8">THAP-type domain-containing protein</fullName>
    </recommendedName>
</protein>
<comment type="cofactor">
    <cofactor evidence="1">
        <name>a divalent metal cation</name>
        <dbReference type="ChEBI" id="CHEBI:60240"/>
    </cofactor>
</comment>
<keyword evidence="3 6" id="KW-0863">Zinc-finger</keyword>